<evidence type="ECO:0000256" key="2">
    <source>
        <dbReference type="ARBA" id="ARBA00010790"/>
    </source>
</evidence>
<dbReference type="SUPFAM" id="SSF54373">
    <property type="entry name" value="FAD-linked reductases, C-terminal domain"/>
    <property type="match status" value="1"/>
</dbReference>
<dbReference type="GO" id="GO:0050660">
    <property type="term" value="F:flavin adenine dinucleotide binding"/>
    <property type="evidence" value="ECO:0007669"/>
    <property type="project" value="InterPro"/>
</dbReference>
<feature type="binding site" evidence="7">
    <location>
        <position position="286"/>
    </location>
    <ligand>
        <name>FAD</name>
        <dbReference type="ChEBI" id="CHEBI:57692"/>
    </ligand>
</feature>
<feature type="active site" description="Proton acceptor" evidence="6">
    <location>
        <position position="621"/>
    </location>
</feature>
<name>A0AAW0R3B2_9PEZI</name>
<evidence type="ECO:0000256" key="1">
    <source>
        <dbReference type="ARBA" id="ARBA00001974"/>
    </source>
</evidence>
<gene>
    <name evidence="12" type="ORF">PG999_003310</name>
</gene>
<dbReference type="Proteomes" id="UP001392437">
    <property type="component" value="Unassembled WGS sequence"/>
</dbReference>
<dbReference type="InterPro" id="IPR000172">
    <property type="entry name" value="GMC_OxRdtase_N"/>
</dbReference>
<keyword evidence="4 7" id="KW-0274">FAD</keyword>
<organism evidence="12 13">
    <name type="scientific">Apiospora kogelbergensis</name>
    <dbReference type="NCBI Taxonomy" id="1337665"/>
    <lineage>
        <taxon>Eukaryota</taxon>
        <taxon>Fungi</taxon>
        <taxon>Dikarya</taxon>
        <taxon>Ascomycota</taxon>
        <taxon>Pezizomycotina</taxon>
        <taxon>Sordariomycetes</taxon>
        <taxon>Xylariomycetidae</taxon>
        <taxon>Amphisphaeriales</taxon>
        <taxon>Apiosporaceae</taxon>
        <taxon>Apiospora</taxon>
    </lineage>
</organism>
<dbReference type="PANTHER" id="PTHR11552:SF201">
    <property type="entry name" value="GLUCOSE-METHANOL-CHOLINE OXIDOREDUCTASE N-TERMINAL DOMAIN-CONTAINING PROTEIN"/>
    <property type="match status" value="1"/>
</dbReference>
<reference evidence="12 13" key="1">
    <citation type="submission" date="2023-01" db="EMBL/GenBank/DDBJ databases">
        <title>Analysis of 21 Apiospora genomes using comparative genomics revels a genus with tremendous synthesis potential of carbohydrate active enzymes and secondary metabolites.</title>
        <authorList>
            <person name="Sorensen T."/>
        </authorList>
    </citation>
    <scope>NUCLEOTIDE SEQUENCE [LARGE SCALE GENOMIC DNA]</scope>
    <source>
        <strain evidence="12 13">CBS 117206</strain>
    </source>
</reference>
<dbReference type="SUPFAM" id="SSF51905">
    <property type="entry name" value="FAD/NAD(P)-binding domain"/>
    <property type="match status" value="1"/>
</dbReference>
<feature type="signal peptide" evidence="9">
    <location>
        <begin position="1"/>
        <end position="18"/>
    </location>
</feature>
<dbReference type="Gene3D" id="4.10.450.10">
    <property type="entry name" value="Glucose Oxidase, domain 2"/>
    <property type="match status" value="1"/>
</dbReference>
<proteinExistence type="inferred from homology"/>
<feature type="active site" description="Proton donor" evidence="6">
    <location>
        <position position="578"/>
    </location>
</feature>
<evidence type="ECO:0000256" key="9">
    <source>
        <dbReference type="SAM" id="SignalP"/>
    </source>
</evidence>
<keyword evidence="9" id="KW-0732">Signal</keyword>
<evidence type="ECO:0000256" key="8">
    <source>
        <dbReference type="RuleBase" id="RU003968"/>
    </source>
</evidence>
<keyword evidence="3 8" id="KW-0285">Flavoprotein</keyword>
<keyword evidence="5" id="KW-0560">Oxidoreductase</keyword>
<dbReference type="InterPro" id="IPR027424">
    <property type="entry name" value="Glucose_Oxidase_domain_2"/>
</dbReference>
<dbReference type="Gene3D" id="3.50.50.60">
    <property type="entry name" value="FAD/NAD(P)-binding domain"/>
    <property type="match status" value="1"/>
</dbReference>
<protein>
    <submittedName>
        <fullName evidence="12">Glucose oxidase</fullName>
    </submittedName>
</protein>
<dbReference type="InterPro" id="IPR007867">
    <property type="entry name" value="GMC_OxRtase_C"/>
</dbReference>
<comment type="caution">
    <text evidence="12">The sequence shown here is derived from an EMBL/GenBank/DDBJ whole genome shotgun (WGS) entry which is preliminary data.</text>
</comment>
<dbReference type="GO" id="GO:0016614">
    <property type="term" value="F:oxidoreductase activity, acting on CH-OH group of donors"/>
    <property type="evidence" value="ECO:0007669"/>
    <property type="project" value="InterPro"/>
</dbReference>
<dbReference type="PIRSF" id="PIRSF000137">
    <property type="entry name" value="Alcohol_oxidase"/>
    <property type="match status" value="1"/>
</dbReference>
<evidence type="ECO:0000256" key="3">
    <source>
        <dbReference type="ARBA" id="ARBA00022630"/>
    </source>
</evidence>
<dbReference type="PANTHER" id="PTHR11552">
    <property type="entry name" value="GLUCOSE-METHANOL-CHOLINE GMC OXIDOREDUCTASE"/>
    <property type="match status" value="1"/>
</dbReference>
<keyword evidence="13" id="KW-1185">Reference proteome</keyword>
<evidence type="ECO:0000259" key="10">
    <source>
        <dbReference type="PROSITE" id="PS00623"/>
    </source>
</evidence>
<feature type="chain" id="PRO_5043541860" evidence="9">
    <location>
        <begin position="19"/>
        <end position="646"/>
    </location>
</feature>
<evidence type="ECO:0000256" key="6">
    <source>
        <dbReference type="PIRSR" id="PIRSR000137-1"/>
    </source>
</evidence>
<evidence type="ECO:0000256" key="4">
    <source>
        <dbReference type="ARBA" id="ARBA00022827"/>
    </source>
</evidence>
<dbReference type="AlphaFoldDB" id="A0AAW0R3B2"/>
<dbReference type="InterPro" id="IPR036188">
    <property type="entry name" value="FAD/NAD-bd_sf"/>
</dbReference>
<feature type="domain" description="Glucose-methanol-choline oxidoreductase N-terminal" evidence="11">
    <location>
        <begin position="342"/>
        <end position="356"/>
    </location>
</feature>
<accession>A0AAW0R3B2</accession>
<feature type="binding site" evidence="7">
    <location>
        <position position="141"/>
    </location>
    <ligand>
        <name>FAD</name>
        <dbReference type="ChEBI" id="CHEBI:57692"/>
    </ligand>
</feature>
<evidence type="ECO:0000259" key="11">
    <source>
        <dbReference type="PROSITE" id="PS00624"/>
    </source>
</evidence>
<evidence type="ECO:0000256" key="5">
    <source>
        <dbReference type="ARBA" id="ARBA00023002"/>
    </source>
</evidence>
<comment type="cofactor">
    <cofactor evidence="1 7">
        <name>FAD</name>
        <dbReference type="ChEBI" id="CHEBI:57692"/>
    </cofactor>
</comment>
<dbReference type="PROSITE" id="PS00624">
    <property type="entry name" value="GMC_OXRED_2"/>
    <property type="match status" value="1"/>
</dbReference>
<dbReference type="Pfam" id="PF05199">
    <property type="entry name" value="GMC_oxred_C"/>
    <property type="match status" value="1"/>
</dbReference>
<dbReference type="InterPro" id="IPR012132">
    <property type="entry name" value="GMC_OxRdtase"/>
</dbReference>
<evidence type="ECO:0000256" key="7">
    <source>
        <dbReference type="PIRSR" id="PIRSR000137-2"/>
    </source>
</evidence>
<evidence type="ECO:0000313" key="13">
    <source>
        <dbReference type="Proteomes" id="UP001392437"/>
    </source>
</evidence>
<evidence type="ECO:0000313" key="12">
    <source>
        <dbReference type="EMBL" id="KAK8123392.1"/>
    </source>
</evidence>
<sequence length="646" mass="69201">MAMPLILTAAFGLGVVYGSSKTGQYDYIVAGAGTAGLVIAHRLSTNPSTTVLVIEPGADERSNPNVTDPLAFTVPFGTHIDWQCTIASLSPPLSCILRAEAPRMTQREVALTPLLLDATIPQTHLASRSLEYHQGKAIGGTSIINGMTYVRADAAEIDAWAALGNPGWTWRELFPYYLRSEAFTPPSAAQTTAGASWDPAYHGEAGPLRTGYPYEMLNGTLFERMRATWDALGQPWNRDPNGGGVRGFAAWPMTVDRDADVRDDAARAYYWDVADRTNLDLVQGTVERVVWDSDGCGAATRKRKPEENDGDAMVVARGVEYVTPSGEKITVRAKKEVILSAGAIRTPLILEQSGIGNPDIISAHGLPIVVDLPGVGENFQEQPNIALVYNSTKPDTVPAGAISPYAAFLSAGDLFGPEQLADVASRTLASLPAWSAQIAAANGNRVSAQALERILRLQHNLIFAKNVTVAEIICFARPGEFGSALWPLLPFSRGSVHLSSKGAEGRNPVIDPQYLQVDVDMTIAVAAGRVAQRFWRTAPMNKIVGANIFPGEEALPDSNPAEAQWEAHIAGSATPNHHGLGTAAMMPRDLGGVVDPELCVYGTRNVRVVDASIIPLQISGHLTATLYALAERASDIIISWERATEV</sequence>
<dbReference type="PROSITE" id="PS00623">
    <property type="entry name" value="GMC_OXRED_1"/>
    <property type="match status" value="1"/>
</dbReference>
<feature type="domain" description="Glucose-methanol-choline oxidoreductase N-terminal" evidence="10">
    <location>
        <begin position="135"/>
        <end position="158"/>
    </location>
</feature>
<comment type="similarity">
    <text evidence="2 8">Belongs to the GMC oxidoreductase family.</text>
</comment>
<dbReference type="Gene3D" id="3.30.560.10">
    <property type="entry name" value="Glucose Oxidase, domain 3"/>
    <property type="match status" value="1"/>
</dbReference>
<dbReference type="Pfam" id="PF00732">
    <property type="entry name" value="GMC_oxred_N"/>
    <property type="match status" value="1"/>
</dbReference>
<dbReference type="EMBL" id="JAQQWP010000003">
    <property type="protein sequence ID" value="KAK8123392.1"/>
    <property type="molecule type" value="Genomic_DNA"/>
</dbReference>